<keyword evidence="11" id="KW-1185">Reference proteome</keyword>
<comment type="caution">
    <text evidence="10">The sequence shown here is derived from an EMBL/GenBank/DDBJ whole genome shotgun (WGS) entry which is preliminary data.</text>
</comment>
<feature type="transmembrane region" description="Helical" evidence="8">
    <location>
        <begin position="69"/>
        <end position="88"/>
    </location>
</feature>
<keyword evidence="5 8" id="KW-1133">Transmembrane helix</keyword>
<comment type="subcellular location">
    <subcellularLocation>
        <location evidence="1">Cell membrane</location>
        <topology evidence="1">Multi-pass membrane protein</topology>
    </subcellularLocation>
</comment>
<dbReference type="InterPro" id="IPR011701">
    <property type="entry name" value="MFS"/>
</dbReference>
<evidence type="ECO:0000256" key="2">
    <source>
        <dbReference type="ARBA" id="ARBA00022448"/>
    </source>
</evidence>
<feature type="transmembrane region" description="Helical" evidence="8">
    <location>
        <begin position="428"/>
        <end position="447"/>
    </location>
</feature>
<evidence type="ECO:0000256" key="5">
    <source>
        <dbReference type="ARBA" id="ARBA00022989"/>
    </source>
</evidence>
<feature type="transmembrane region" description="Helical" evidence="8">
    <location>
        <begin position="39"/>
        <end position="57"/>
    </location>
</feature>
<organism evidence="10 11">
    <name type="scientific">Streptomyces tsukubensis</name>
    <dbReference type="NCBI Taxonomy" id="83656"/>
    <lineage>
        <taxon>Bacteria</taxon>
        <taxon>Bacillati</taxon>
        <taxon>Actinomycetota</taxon>
        <taxon>Actinomycetes</taxon>
        <taxon>Kitasatosporales</taxon>
        <taxon>Streptomycetaceae</taxon>
        <taxon>Streptomyces</taxon>
    </lineage>
</organism>
<dbReference type="SUPFAM" id="SSF103473">
    <property type="entry name" value="MFS general substrate transporter"/>
    <property type="match status" value="2"/>
</dbReference>
<dbReference type="GO" id="GO:0046677">
    <property type="term" value="P:response to antibiotic"/>
    <property type="evidence" value="ECO:0007669"/>
    <property type="project" value="UniProtKB-KW"/>
</dbReference>
<feature type="transmembrane region" description="Helical" evidence="8">
    <location>
        <begin position="358"/>
        <end position="384"/>
    </location>
</feature>
<evidence type="ECO:0000256" key="8">
    <source>
        <dbReference type="SAM" id="Phobius"/>
    </source>
</evidence>
<evidence type="ECO:0000313" key="10">
    <source>
        <dbReference type="EMBL" id="OON75415.1"/>
    </source>
</evidence>
<feature type="transmembrane region" description="Helical" evidence="8">
    <location>
        <begin position="333"/>
        <end position="352"/>
    </location>
</feature>
<dbReference type="PROSITE" id="PS50850">
    <property type="entry name" value="MFS"/>
    <property type="match status" value="1"/>
</dbReference>
<keyword evidence="3" id="KW-1003">Cell membrane</keyword>
<dbReference type="EMBL" id="MVFC01000023">
    <property type="protein sequence ID" value="OON75415.1"/>
    <property type="molecule type" value="Genomic_DNA"/>
</dbReference>
<dbReference type="STRING" id="83656.B1H18_23255"/>
<evidence type="ECO:0000256" key="7">
    <source>
        <dbReference type="ARBA" id="ARBA00023251"/>
    </source>
</evidence>
<evidence type="ECO:0000313" key="11">
    <source>
        <dbReference type="Proteomes" id="UP000190539"/>
    </source>
</evidence>
<feature type="transmembrane region" description="Helical" evidence="8">
    <location>
        <begin position="94"/>
        <end position="117"/>
    </location>
</feature>
<dbReference type="InterPro" id="IPR036259">
    <property type="entry name" value="MFS_trans_sf"/>
</dbReference>
<feature type="transmembrane region" description="Helical" evidence="8">
    <location>
        <begin position="273"/>
        <end position="293"/>
    </location>
</feature>
<sequence length="461" mass="46540">MPPLIALSLGYFLVMLDVTVVNVAIPDIRVSLGAGSSALQWIVDGYSTVFAGLLLLGGGFADRLGHRRMFLVGLGVFTAASLACALAGSPGTLIAGRLAQGAGAALLVPASLALLQATYPDRALRARAIAIWGAVASVAFGAGPAVGGLLVSGSDWRSVFWLNLPVGALAVHLTLRHIPASARKPAARRMDPLGQVLGIIGLVGLAGGLNEAGTHGWASPLVLSAFAVGVVALVAFALVERTLEYRGASGRTDRAPLLPPSVFRSRAFTSTAAIGLLISLGYYGMLFLTTLYFQQERGFSVLTTGLALLPSVCMGLVAAPLFGRLAARTGPYVPMAAGLVLGTAGFLGWLLAGPHTAYPVLLFALIATGLGQTMTALAATAAIIEAAPASGAGIASAVFNVSRQVGSTVGVALFGTFAAASADFTSGLRLSAGLAAAAFATGALLALSVRRRAAAPTPDSA</sequence>
<feature type="transmembrane region" description="Helical" evidence="8">
    <location>
        <begin position="158"/>
        <end position="178"/>
    </location>
</feature>
<dbReference type="AlphaFoldDB" id="A0A1V4A4Z7"/>
<name>A0A1V4A4Z7_9ACTN</name>
<keyword evidence="4 8" id="KW-0812">Transmembrane</keyword>
<keyword evidence="7" id="KW-0046">Antibiotic resistance</keyword>
<dbReference type="Gene3D" id="1.20.1250.20">
    <property type="entry name" value="MFS general substrate transporter like domains"/>
    <property type="match status" value="1"/>
</dbReference>
<protein>
    <submittedName>
        <fullName evidence="10">MFS transporter</fullName>
    </submittedName>
</protein>
<evidence type="ECO:0000256" key="1">
    <source>
        <dbReference type="ARBA" id="ARBA00004651"/>
    </source>
</evidence>
<dbReference type="PANTHER" id="PTHR42718">
    <property type="entry name" value="MAJOR FACILITATOR SUPERFAMILY MULTIDRUG TRANSPORTER MFSC"/>
    <property type="match status" value="1"/>
</dbReference>
<evidence type="ECO:0000256" key="3">
    <source>
        <dbReference type="ARBA" id="ARBA00022475"/>
    </source>
</evidence>
<dbReference type="Proteomes" id="UP000190539">
    <property type="component" value="Unassembled WGS sequence"/>
</dbReference>
<evidence type="ECO:0000256" key="4">
    <source>
        <dbReference type="ARBA" id="ARBA00022692"/>
    </source>
</evidence>
<feature type="transmembrane region" description="Helical" evidence="8">
    <location>
        <begin position="299"/>
        <end position="321"/>
    </location>
</feature>
<keyword evidence="6 8" id="KW-0472">Membrane</keyword>
<feature type="transmembrane region" description="Helical" evidence="8">
    <location>
        <begin position="129"/>
        <end position="152"/>
    </location>
</feature>
<dbReference type="PANTHER" id="PTHR42718:SF40">
    <property type="entry name" value="METHYLENOMYCIN A RESISTANCE PROTEIN"/>
    <property type="match status" value="1"/>
</dbReference>
<dbReference type="Pfam" id="PF07690">
    <property type="entry name" value="MFS_1"/>
    <property type="match status" value="2"/>
</dbReference>
<dbReference type="GO" id="GO:0005886">
    <property type="term" value="C:plasma membrane"/>
    <property type="evidence" value="ECO:0007669"/>
    <property type="project" value="UniProtKB-SubCell"/>
</dbReference>
<proteinExistence type="predicted"/>
<dbReference type="CDD" id="cd17321">
    <property type="entry name" value="MFS_MMR_MDR_like"/>
    <property type="match status" value="1"/>
</dbReference>
<dbReference type="GO" id="GO:0022857">
    <property type="term" value="F:transmembrane transporter activity"/>
    <property type="evidence" value="ECO:0007669"/>
    <property type="project" value="InterPro"/>
</dbReference>
<accession>A0A1V4A4Z7</accession>
<gene>
    <name evidence="10" type="ORF">B1H18_23255</name>
</gene>
<dbReference type="InterPro" id="IPR004638">
    <property type="entry name" value="EmrB-like"/>
</dbReference>
<feature type="transmembrane region" description="Helical" evidence="8">
    <location>
        <begin position="405"/>
        <end position="422"/>
    </location>
</feature>
<keyword evidence="2" id="KW-0813">Transport</keyword>
<dbReference type="Gene3D" id="1.20.1720.10">
    <property type="entry name" value="Multidrug resistance protein D"/>
    <property type="match status" value="1"/>
</dbReference>
<feature type="domain" description="Major facilitator superfamily (MFS) profile" evidence="9">
    <location>
        <begin position="3"/>
        <end position="454"/>
    </location>
</feature>
<evidence type="ECO:0000259" key="9">
    <source>
        <dbReference type="PROSITE" id="PS50850"/>
    </source>
</evidence>
<evidence type="ECO:0000256" key="6">
    <source>
        <dbReference type="ARBA" id="ARBA00023136"/>
    </source>
</evidence>
<feature type="transmembrane region" description="Helical" evidence="8">
    <location>
        <begin position="190"/>
        <end position="209"/>
    </location>
</feature>
<feature type="transmembrane region" description="Helical" evidence="8">
    <location>
        <begin position="221"/>
        <end position="239"/>
    </location>
</feature>
<dbReference type="InterPro" id="IPR020846">
    <property type="entry name" value="MFS_dom"/>
</dbReference>
<dbReference type="NCBIfam" id="TIGR00711">
    <property type="entry name" value="efflux_EmrB"/>
    <property type="match status" value="1"/>
</dbReference>
<reference evidence="10 11" key="1">
    <citation type="submission" date="2017-02" db="EMBL/GenBank/DDBJ databases">
        <title>Draft Genome Sequence of Streptomyces tsukubaensis F601, a Producer of the immunosuppressant tacrolimus FK506.</title>
        <authorList>
            <person name="Zong G."/>
            <person name="Zhong C."/>
            <person name="Fu J."/>
            <person name="Qin R."/>
            <person name="Cao G."/>
        </authorList>
    </citation>
    <scope>NUCLEOTIDE SEQUENCE [LARGE SCALE GENOMIC DNA]</scope>
    <source>
        <strain evidence="10 11">F601</strain>
    </source>
</reference>